<proteinExistence type="predicted"/>
<gene>
    <name evidence="3" type="ORF">D9619_010985</name>
</gene>
<keyword evidence="4" id="KW-1185">Reference proteome</keyword>
<protein>
    <recommendedName>
        <fullName evidence="2">NADP-dependent oxidoreductase domain-containing protein</fullName>
    </recommendedName>
</protein>
<dbReference type="OrthoDB" id="37537at2759"/>
<feature type="domain" description="NADP-dependent oxidoreductase" evidence="2">
    <location>
        <begin position="6"/>
        <end position="250"/>
    </location>
</feature>
<evidence type="ECO:0000259" key="2">
    <source>
        <dbReference type="Pfam" id="PF00248"/>
    </source>
</evidence>
<organism evidence="3 4">
    <name type="scientific">Psilocybe cf. subviscida</name>
    <dbReference type="NCBI Taxonomy" id="2480587"/>
    <lineage>
        <taxon>Eukaryota</taxon>
        <taxon>Fungi</taxon>
        <taxon>Dikarya</taxon>
        <taxon>Basidiomycota</taxon>
        <taxon>Agaricomycotina</taxon>
        <taxon>Agaricomycetes</taxon>
        <taxon>Agaricomycetidae</taxon>
        <taxon>Agaricales</taxon>
        <taxon>Agaricineae</taxon>
        <taxon>Strophariaceae</taxon>
        <taxon>Psilocybe</taxon>
    </lineage>
</organism>
<dbReference type="EMBL" id="JAACJJ010000030">
    <property type="protein sequence ID" value="KAF5318655.1"/>
    <property type="molecule type" value="Genomic_DNA"/>
</dbReference>
<dbReference type="Proteomes" id="UP000567179">
    <property type="component" value="Unassembled WGS sequence"/>
</dbReference>
<dbReference type="InterPro" id="IPR036812">
    <property type="entry name" value="NAD(P)_OxRdtase_dom_sf"/>
</dbReference>
<dbReference type="InterPro" id="IPR023210">
    <property type="entry name" value="NADP_OxRdtase_dom"/>
</dbReference>
<dbReference type="PRINTS" id="PR00069">
    <property type="entry name" value="ALDKETRDTASE"/>
</dbReference>
<comment type="caution">
    <text evidence="3">The sequence shown here is derived from an EMBL/GenBank/DDBJ whole genome shotgun (WGS) entry which is preliminary data.</text>
</comment>
<dbReference type="InterPro" id="IPR020471">
    <property type="entry name" value="AKR"/>
</dbReference>
<dbReference type="PANTHER" id="PTHR43625">
    <property type="entry name" value="AFLATOXIN B1 ALDEHYDE REDUCTASE"/>
    <property type="match status" value="1"/>
</dbReference>
<dbReference type="SUPFAM" id="SSF51430">
    <property type="entry name" value="NAD(P)-linked oxidoreductase"/>
    <property type="match status" value="1"/>
</dbReference>
<dbReference type="InterPro" id="IPR050791">
    <property type="entry name" value="Aldo-Keto_reductase"/>
</dbReference>
<dbReference type="Pfam" id="PF00248">
    <property type="entry name" value="Aldo_ket_red"/>
    <property type="match status" value="1"/>
</dbReference>
<evidence type="ECO:0000313" key="3">
    <source>
        <dbReference type="EMBL" id="KAF5318655.1"/>
    </source>
</evidence>
<reference evidence="3 4" key="1">
    <citation type="journal article" date="2020" name="ISME J.">
        <title>Uncovering the hidden diversity of litter-decomposition mechanisms in mushroom-forming fungi.</title>
        <authorList>
            <person name="Floudas D."/>
            <person name="Bentzer J."/>
            <person name="Ahren D."/>
            <person name="Johansson T."/>
            <person name="Persson P."/>
            <person name="Tunlid A."/>
        </authorList>
    </citation>
    <scope>NUCLEOTIDE SEQUENCE [LARGE SCALE GENOMIC DNA]</scope>
    <source>
        <strain evidence="3 4">CBS 101986</strain>
    </source>
</reference>
<sequence length="277" mass="30947">MRYRTGKRNQIFLATKFGARGRDSPDNSVEYMRACIEKSLLRMGIDYIDLFYVHRVDKNMPIETTIKAMAELVKEGKVRYLGLSEVAEGTLRRAHAIHPIAAIQVEYSPFCLEIEDPKVGLIKACRELGITVVAYAPLGKGMLTGLYKCHEDIPATDFRRLLPKVPEAPIYCRFSNENFPNILKLVEVLQTIGQKHNATAGQITLAWLLAQGPEIIPLPGTKTVKYLEENVGAFNVHLSDGDIQQIREVAAHCNASSVGDRYPAFAMPYLMVDTVPL</sequence>
<evidence type="ECO:0000313" key="4">
    <source>
        <dbReference type="Proteomes" id="UP000567179"/>
    </source>
</evidence>
<evidence type="ECO:0000256" key="1">
    <source>
        <dbReference type="ARBA" id="ARBA00023002"/>
    </source>
</evidence>
<dbReference type="Gene3D" id="3.20.20.100">
    <property type="entry name" value="NADP-dependent oxidoreductase domain"/>
    <property type="match status" value="1"/>
</dbReference>
<dbReference type="AlphaFoldDB" id="A0A8H5EZT0"/>
<dbReference type="PANTHER" id="PTHR43625:SF40">
    <property type="entry name" value="ALDO-KETO REDUCTASE YAKC [NADP(+)]"/>
    <property type="match status" value="1"/>
</dbReference>
<dbReference type="GO" id="GO:0005737">
    <property type="term" value="C:cytoplasm"/>
    <property type="evidence" value="ECO:0007669"/>
    <property type="project" value="TreeGrafter"/>
</dbReference>
<accession>A0A8H5EZT0</accession>
<keyword evidence="1" id="KW-0560">Oxidoreductase</keyword>
<name>A0A8H5EZT0_9AGAR</name>
<dbReference type="GO" id="GO:0016491">
    <property type="term" value="F:oxidoreductase activity"/>
    <property type="evidence" value="ECO:0007669"/>
    <property type="project" value="UniProtKB-KW"/>
</dbReference>